<dbReference type="EMBL" id="JBHFQA010000003">
    <property type="protein sequence ID" value="KAL2100900.1"/>
    <property type="molecule type" value="Genomic_DNA"/>
</dbReference>
<organism evidence="3 4">
    <name type="scientific">Coilia grayii</name>
    <name type="common">Gray's grenadier anchovy</name>
    <dbReference type="NCBI Taxonomy" id="363190"/>
    <lineage>
        <taxon>Eukaryota</taxon>
        <taxon>Metazoa</taxon>
        <taxon>Chordata</taxon>
        <taxon>Craniata</taxon>
        <taxon>Vertebrata</taxon>
        <taxon>Euteleostomi</taxon>
        <taxon>Actinopterygii</taxon>
        <taxon>Neopterygii</taxon>
        <taxon>Teleostei</taxon>
        <taxon>Clupei</taxon>
        <taxon>Clupeiformes</taxon>
        <taxon>Clupeoidei</taxon>
        <taxon>Engraulidae</taxon>
        <taxon>Coilinae</taxon>
        <taxon>Coilia</taxon>
    </lineage>
</organism>
<dbReference type="InterPro" id="IPR036179">
    <property type="entry name" value="Ig-like_dom_sf"/>
</dbReference>
<reference evidence="3 4" key="1">
    <citation type="submission" date="2024-09" db="EMBL/GenBank/DDBJ databases">
        <title>A chromosome-level genome assembly of Gray's grenadier anchovy, Coilia grayii.</title>
        <authorList>
            <person name="Fu Z."/>
        </authorList>
    </citation>
    <scope>NUCLEOTIDE SEQUENCE [LARGE SCALE GENOMIC DNA]</scope>
    <source>
        <strain evidence="3">G4</strain>
        <tissue evidence="3">Muscle</tissue>
    </source>
</reference>
<dbReference type="SMART" id="SM00407">
    <property type="entry name" value="IGc1"/>
    <property type="match status" value="1"/>
</dbReference>
<keyword evidence="1" id="KW-1015">Disulfide bond</keyword>
<gene>
    <name evidence="3" type="ORF">ACEWY4_002661</name>
</gene>
<comment type="caution">
    <text evidence="3">The sequence shown here is derived from an EMBL/GenBank/DDBJ whole genome shotgun (WGS) entry which is preliminary data.</text>
</comment>
<protein>
    <recommendedName>
        <fullName evidence="2">Ig-like domain-containing protein</fullName>
    </recommendedName>
</protein>
<evidence type="ECO:0000313" key="4">
    <source>
        <dbReference type="Proteomes" id="UP001591681"/>
    </source>
</evidence>
<dbReference type="InterPro" id="IPR013783">
    <property type="entry name" value="Ig-like_fold"/>
</dbReference>
<evidence type="ECO:0000313" key="3">
    <source>
        <dbReference type="EMBL" id="KAL2100900.1"/>
    </source>
</evidence>
<keyword evidence="4" id="KW-1185">Reference proteome</keyword>
<dbReference type="FunFam" id="2.60.40.10:FF:000283">
    <property type="entry name" value="Immunoglobulin kappa constant"/>
    <property type="match status" value="1"/>
</dbReference>
<dbReference type="Pfam" id="PF07654">
    <property type="entry name" value="C1-set"/>
    <property type="match status" value="1"/>
</dbReference>
<dbReference type="AlphaFoldDB" id="A0ABD1KNY9"/>
<name>A0ABD1KNY9_9TELE</name>
<accession>A0ABD1KNY9</accession>
<dbReference type="Gene3D" id="2.60.40.10">
    <property type="entry name" value="Immunoglobulins"/>
    <property type="match status" value="1"/>
</dbReference>
<evidence type="ECO:0000256" key="1">
    <source>
        <dbReference type="ARBA" id="ARBA00023157"/>
    </source>
</evidence>
<dbReference type="InterPro" id="IPR003597">
    <property type="entry name" value="Ig_C1-set"/>
</dbReference>
<dbReference type="PROSITE" id="PS50835">
    <property type="entry name" value="IG_LIKE"/>
    <property type="match status" value="1"/>
</dbReference>
<feature type="domain" description="Ig-like" evidence="2">
    <location>
        <begin position="50"/>
        <end position="146"/>
    </location>
</feature>
<dbReference type="SUPFAM" id="SSF48726">
    <property type="entry name" value="Immunoglobulin"/>
    <property type="match status" value="1"/>
</dbReference>
<sequence>MPGGGSCSLSTPPLLISLLDSKSRFFTPHTANMLGTLCTLITALSYPSLPAASLTLFPPSPAELQADRVSVVCVAEDVPTGLAELSWLLAGNPLSSGISTASPQRQPNSKFRLSSILTIQTAHWTSDKDLSCQVTSAGSTASKSIRQSDCSR</sequence>
<dbReference type="Proteomes" id="UP001591681">
    <property type="component" value="Unassembled WGS sequence"/>
</dbReference>
<dbReference type="InterPro" id="IPR007110">
    <property type="entry name" value="Ig-like_dom"/>
</dbReference>
<evidence type="ECO:0000259" key="2">
    <source>
        <dbReference type="PROSITE" id="PS50835"/>
    </source>
</evidence>
<proteinExistence type="predicted"/>